<evidence type="ECO:0000259" key="1">
    <source>
        <dbReference type="PROSITE" id="PS50181"/>
    </source>
</evidence>
<proteinExistence type="predicted"/>
<dbReference type="SUPFAM" id="SSF52047">
    <property type="entry name" value="RNI-like"/>
    <property type="match status" value="1"/>
</dbReference>
<protein>
    <recommendedName>
        <fullName evidence="1">F-box domain-containing protein</fullName>
    </recommendedName>
</protein>
<feature type="domain" description="F-box" evidence="1">
    <location>
        <begin position="5"/>
        <end position="51"/>
    </location>
</feature>
<dbReference type="Gene3D" id="1.20.1280.50">
    <property type="match status" value="1"/>
</dbReference>
<dbReference type="VEuPathDB" id="VectorBase:HLOH_049319"/>
<accession>A0A9J6FRQ6</accession>
<dbReference type="InterPro" id="IPR036047">
    <property type="entry name" value="F-box-like_dom_sf"/>
</dbReference>
<dbReference type="AlphaFoldDB" id="A0A9J6FRQ6"/>
<comment type="caution">
    <text evidence="2">The sequence shown here is derived from an EMBL/GenBank/DDBJ whole genome shotgun (WGS) entry which is preliminary data.</text>
</comment>
<dbReference type="InterPro" id="IPR032675">
    <property type="entry name" value="LRR_dom_sf"/>
</dbReference>
<name>A0A9J6FRQ6_HAELO</name>
<dbReference type="Proteomes" id="UP000821853">
    <property type="component" value="Unassembled WGS sequence"/>
</dbReference>
<keyword evidence="3" id="KW-1185">Reference proteome</keyword>
<evidence type="ECO:0000313" key="3">
    <source>
        <dbReference type="Proteomes" id="UP000821853"/>
    </source>
</evidence>
<reference evidence="2 3" key="1">
    <citation type="journal article" date="2020" name="Cell">
        <title>Large-Scale Comparative Analyses of Tick Genomes Elucidate Their Genetic Diversity and Vector Capacities.</title>
        <authorList>
            <consortium name="Tick Genome and Microbiome Consortium (TIGMIC)"/>
            <person name="Jia N."/>
            <person name="Wang J."/>
            <person name="Shi W."/>
            <person name="Du L."/>
            <person name="Sun Y."/>
            <person name="Zhan W."/>
            <person name="Jiang J.F."/>
            <person name="Wang Q."/>
            <person name="Zhang B."/>
            <person name="Ji P."/>
            <person name="Bell-Sakyi L."/>
            <person name="Cui X.M."/>
            <person name="Yuan T.T."/>
            <person name="Jiang B.G."/>
            <person name="Yang W.F."/>
            <person name="Lam T.T."/>
            <person name="Chang Q.C."/>
            <person name="Ding S.J."/>
            <person name="Wang X.J."/>
            <person name="Zhu J.G."/>
            <person name="Ruan X.D."/>
            <person name="Zhao L."/>
            <person name="Wei J.T."/>
            <person name="Ye R.Z."/>
            <person name="Que T.C."/>
            <person name="Du C.H."/>
            <person name="Zhou Y.H."/>
            <person name="Cheng J.X."/>
            <person name="Dai P.F."/>
            <person name="Guo W.B."/>
            <person name="Han X.H."/>
            <person name="Huang E.J."/>
            <person name="Li L.F."/>
            <person name="Wei W."/>
            <person name="Gao Y.C."/>
            <person name="Liu J.Z."/>
            <person name="Shao H.Z."/>
            <person name="Wang X."/>
            <person name="Wang C.C."/>
            <person name="Yang T.C."/>
            <person name="Huo Q.B."/>
            <person name="Li W."/>
            <person name="Chen H.Y."/>
            <person name="Chen S.E."/>
            <person name="Zhou L.G."/>
            <person name="Ni X.B."/>
            <person name="Tian J.H."/>
            <person name="Sheng Y."/>
            <person name="Liu T."/>
            <person name="Pan Y.S."/>
            <person name="Xia L.Y."/>
            <person name="Li J."/>
            <person name="Zhao F."/>
            <person name="Cao W.C."/>
        </authorList>
    </citation>
    <scope>NUCLEOTIDE SEQUENCE [LARGE SCALE GENOMIC DNA]</scope>
    <source>
        <strain evidence="2">HaeL-2018</strain>
    </source>
</reference>
<dbReference type="Pfam" id="PF12937">
    <property type="entry name" value="F-box-like"/>
    <property type="match status" value="1"/>
</dbReference>
<gene>
    <name evidence="2" type="ORF">HPB48_000701</name>
</gene>
<evidence type="ECO:0000313" key="2">
    <source>
        <dbReference type="EMBL" id="KAH9365954.1"/>
    </source>
</evidence>
<dbReference type="GO" id="GO:0031146">
    <property type="term" value="P:SCF-dependent proteasomal ubiquitin-dependent protein catabolic process"/>
    <property type="evidence" value="ECO:0007669"/>
    <property type="project" value="TreeGrafter"/>
</dbReference>
<sequence>MVPSKEDYTNLPDEVWLNILIYLDVHSILAVEQTNTRFESIVYDRVVTNDVRCSPNLSRKSLRAFFSDQRTPLIKRLSLDNCIMVGPDDILHAAGLCSNLTWLSCVGCEVNPSGLFSLLGSSRCLVEVAWSLYQEDRYSDRLAAIGELLANNPDYRVHSLIRMYVETVGDVNLDLLTSMVNRCSGLSHFHVHSVQSEHCASIKRWSDVWKDHLWRLESFTYCLEEPPSRHLMGPYAWFTYNNVAFRVAASLLGNVVLSTQPADTVNCLFLSDVMERFAAVSTLRQLVLAIKEPNSRSARDLDAAAHLDCWSQMRSLSLTLVPRNSVCQLPRAGFAFNGPLRSFLAACGSLTELNLTSFHFTADVDGGGIVGATLPKLRALAITPCGLNFEGSVECLAAGCARLEELDVRVCRDNASAFCKACELPLDIRESGLAALRSQLKRFSLCDVQRVASLDFLKACQLQELRIFTLSWVADDQSCQAIGDVLCASPNLRSFAYEHNRLDLSDKQFRRDLMRAKHLRVLTMYSELRTQDSVVRSLVRELTSNMPRLEVLHLHYTALTGTEVLLTWLARERGPGVNALTRGATVINKPCMFCSKSTFIGLARPRNRGGSCFLDGAR</sequence>
<organism evidence="2 3">
    <name type="scientific">Haemaphysalis longicornis</name>
    <name type="common">Bush tick</name>
    <dbReference type="NCBI Taxonomy" id="44386"/>
    <lineage>
        <taxon>Eukaryota</taxon>
        <taxon>Metazoa</taxon>
        <taxon>Ecdysozoa</taxon>
        <taxon>Arthropoda</taxon>
        <taxon>Chelicerata</taxon>
        <taxon>Arachnida</taxon>
        <taxon>Acari</taxon>
        <taxon>Parasitiformes</taxon>
        <taxon>Ixodida</taxon>
        <taxon>Ixodoidea</taxon>
        <taxon>Ixodidae</taxon>
        <taxon>Haemaphysalinae</taxon>
        <taxon>Haemaphysalis</taxon>
    </lineage>
</organism>
<dbReference type="Gene3D" id="3.80.10.10">
    <property type="entry name" value="Ribonuclease Inhibitor"/>
    <property type="match status" value="2"/>
</dbReference>
<dbReference type="OrthoDB" id="6497189at2759"/>
<dbReference type="SUPFAM" id="SSF81383">
    <property type="entry name" value="F-box domain"/>
    <property type="match status" value="1"/>
</dbReference>
<dbReference type="PANTHER" id="PTHR13318">
    <property type="entry name" value="PARTNER OF PAIRED, ISOFORM B-RELATED"/>
    <property type="match status" value="1"/>
</dbReference>
<dbReference type="EMBL" id="JABSTR010000003">
    <property type="protein sequence ID" value="KAH9365954.1"/>
    <property type="molecule type" value="Genomic_DNA"/>
</dbReference>
<dbReference type="InterPro" id="IPR001810">
    <property type="entry name" value="F-box_dom"/>
</dbReference>
<dbReference type="PROSITE" id="PS50181">
    <property type="entry name" value="FBOX"/>
    <property type="match status" value="1"/>
</dbReference>
<dbReference type="GO" id="GO:0019005">
    <property type="term" value="C:SCF ubiquitin ligase complex"/>
    <property type="evidence" value="ECO:0007669"/>
    <property type="project" value="TreeGrafter"/>
</dbReference>
<dbReference type="OMA" id="ITWMRRD"/>